<evidence type="ECO:0000313" key="1">
    <source>
        <dbReference type="EMBL" id="VDL26920.1"/>
    </source>
</evidence>
<proteinExistence type="predicted"/>
<dbReference type="Proteomes" id="UP000274504">
    <property type="component" value="Unassembled WGS sequence"/>
</dbReference>
<dbReference type="Proteomes" id="UP000321570">
    <property type="component" value="Unassembled WGS sequence"/>
</dbReference>
<dbReference type="AlphaFoldDB" id="A0A0R3SE88"/>
<reference evidence="1 3" key="2">
    <citation type="submission" date="2018-11" db="EMBL/GenBank/DDBJ databases">
        <authorList>
            <consortium name="Pathogen Informatics"/>
        </authorList>
    </citation>
    <scope>NUCLEOTIDE SEQUENCE [LARGE SCALE GENOMIC DNA]</scope>
</reference>
<evidence type="ECO:0000313" key="2">
    <source>
        <dbReference type="EMBL" id="VUZ55272.1"/>
    </source>
</evidence>
<reference evidence="2 4" key="3">
    <citation type="submission" date="2019-07" db="EMBL/GenBank/DDBJ databases">
        <authorList>
            <person name="Jastrzebski P J."/>
            <person name="Paukszto L."/>
            <person name="Jastrzebski P J."/>
        </authorList>
    </citation>
    <scope>NUCLEOTIDE SEQUENCE [LARGE SCALE GENOMIC DNA]</scope>
    <source>
        <strain evidence="2 4">WMS-il1</strain>
    </source>
</reference>
<evidence type="ECO:0000313" key="5">
    <source>
        <dbReference type="WBParaSite" id="HDID_0000306601-mRNA-1"/>
    </source>
</evidence>
<gene>
    <name evidence="1" type="ORF">HDID_LOCUS3064</name>
    <name evidence="2" type="ORF">WMSIL1_LOCUS13148</name>
</gene>
<name>A0A0R3SE88_HYMDI</name>
<dbReference type="EMBL" id="CABIJS010000690">
    <property type="protein sequence ID" value="VUZ55272.1"/>
    <property type="molecule type" value="Genomic_DNA"/>
</dbReference>
<evidence type="ECO:0000313" key="4">
    <source>
        <dbReference type="Proteomes" id="UP000321570"/>
    </source>
</evidence>
<protein>
    <submittedName>
        <fullName evidence="5">Secreted protein</fullName>
    </submittedName>
</protein>
<dbReference type="EMBL" id="UYSG01000863">
    <property type="protein sequence ID" value="VDL26920.1"/>
    <property type="molecule type" value="Genomic_DNA"/>
</dbReference>
<accession>A0A0R3SE88</accession>
<sequence length="146" mass="15571">MLELAIMFHKSSFQNPVNTIPLILSLAISNVWSEQELSVSNFASNMVALNGRSLLSWPALIPGSTITIDVGVSRIYVFTITFVSGIAITLEVIKLAFNATPASVESEAVAPPKVVPSYDAIGSILTSFHSGVNLSAVSLYCRLTAK</sequence>
<dbReference type="OrthoDB" id="10428607at2759"/>
<keyword evidence="4" id="KW-1185">Reference proteome</keyword>
<dbReference type="WBParaSite" id="HDID_0000306601-mRNA-1">
    <property type="protein sequence ID" value="HDID_0000306601-mRNA-1"/>
    <property type="gene ID" value="HDID_0000306601"/>
</dbReference>
<evidence type="ECO:0000313" key="3">
    <source>
        <dbReference type="Proteomes" id="UP000274504"/>
    </source>
</evidence>
<reference evidence="5" key="1">
    <citation type="submission" date="2017-02" db="UniProtKB">
        <authorList>
            <consortium name="WormBaseParasite"/>
        </authorList>
    </citation>
    <scope>IDENTIFICATION</scope>
</reference>
<organism evidence="5">
    <name type="scientific">Hymenolepis diminuta</name>
    <name type="common">Rat tapeworm</name>
    <dbReference type="NCBI Taxonomy" id="6216"/>
    <lineage>
        <taxon>Eukaryota</taxon>
        <taxon>Metazoa</taxon>
        <taxon>Spiralia</taxon>
        <taxon>Lophotrochozoa</taxon>
        <taxon>Platyhelminthes</taxon>
        <taxon>Cestoda</taxon>
        <taxon>Eucestoda</taxon>
        <taxon>Cyclophyllidea</taxon>
        <taxon>Hymenolepididae</taxon>
        <taxon>Hymenolepis</taxon>
    </lineage>
</organism>